<dbReference type="STRING" id="767817.Desgi_0034"/>
<proteinExistence type="predicted"/>
<dbReference type="HOGENOM" id="CLU_3198910_0_0_9"/>
<gene>
    <name evidence="1" type="ORF">Desgi_0034</name>
</gene>
<name>R4KGL2_9FIRM</name>
<dbReference type="KEGG" id="dgi:Desgi_0034"/>
<dbReference type="AlphaFoldDB" id="R4KGL2"/>
<keyword evidence="2" id="KW-1185">Reference proteome</keyword>
<protein>
    <submittedName>
        <fullName evidence="1">Uncharacterized protein</fullName>
    </submittedName>
</protein>
<sequence>MAMGFVRLQRSTALQLKGTPLAPFLLPTVKDGQYKKEPEELRRLF</sequence>
<evidence type="ECO:0000313" key="2">
    <source>
        <dbReference type="Proteomes" id="UP000013520"/>
    </source>
</evidence>
<dbReference type="Proteomes" id="UP000013520">
    <property type="component" value="Chromosome"/>
</dbReference>
<dbReference type="EMBL" id="CP003273">
    <property type="protein sequence ID" value="AGK99654.1"/>
    <property type="molecule type" value="Genomic_DNA"/>
</dbReference>
<accession>R4KGL2</accession>
<reference evidence="1 2" key="1">
    <citation type="submission" date="2012-01" db="EMBL/GenBank/DDBJ databases">
        <title>Complete sequence of Desulfotomaculum gibsoniae DSM 7213.</title>
        <authorList>
            <consortium name="US DOE Joint Genome Institute"/>
            <person name="Lucas S."/>
            <person name="Han J."/>
            <person name="Lapidus A."/>
            <person name="Cheng J.-F."/>
            <person name="Goodwin L."/>
            <person name="Pitluck S."/>
            <person name="Peters L."/>
            <person name="Ovchinnikova G."/>
            <person name="Teshima H."/>
            <person name="Detter J.C."/>
            <person name="Han C."/>
            <person name="Tapia R."/>
            <person name="Land M."/>
            <person name="Hauser L."/>
            <person name="Kyrpides N."/>
            <person name="Ivanova N."/>
            <person name="Pagani I."/>
            <person name="Parshina S."/>
            <person name="Plugge C."/>
            <person name="Muyzer G."/>
            <person name="Kuever J."/>
            <person name="Ivanova A."/>
            <person name="Nazina T."/>
            <person name="Klenk H.-P."/>
            <person name="Brambilla E."/>
            <person name="Spring S."/>
            <person name="Stams A.F."/>
            <person name="Woyke T."/>
        </authorList>
    </citation>
    <scope>NUCLEOTIDE SEQUENCE [LARGE SCALE GENOMIC DNA]</scope>
    <source>
        <strain evidence="1 2">DSM 7213</strain>
    </source>
</reference>
<evidence type="ECO:0000313" key="1">
    <source>
        <dbReference type="EMBL" id="AGK99654.1"/>
    </source>
</evidence>
<organism evidence="1 2">
    <name type="scientific">Desulfoscipio gibsoniae DSM 7213</name>
    <dbReference type="NCBI Taxonomy" id="767817"/>
    <lineage>
        <taxon>Bacteria</taxon>
        <taxon>Bacillati</taxon>
        <taxon>Bacillota</taxon>
        <taxon>Clostridia</taxon>
        <taxon>Eubacteriales</taxon>
        <taxon>Desulfallaceae</taxon>
        <taxon>Desulfoscipio</taxon>
    </lineage>
</organism>